<gene>
    <name evidence="1" type="ORF">PAXRUDRAFT_20895</name>
</gene>
<protein>
    <submittedName>
        <fullName evidence="1">Uncharacterized protein</fullName>
    </submittedName>
</protein>
<dbReference type="InParanoid" id="A0A0D0CRI4"/>
<evidence type="ECO:0000313" key="1">
    <source>
        <dbReference type="EMBL" id="KIK73401.1"/>
    </source>
</evidence>
<reference evidence="1 2" key="1">
    <citation type="submission" date="2014-04" db="EMBL/GenBank/DDBJ databases">
        <authorList>
            <consortium name="DOE Joint Genome Institute"/>
            <person name="Kuo A."/>
            <person name="Kohler A."/>
            <person name="Jargeat P."/>
            <person name="Nagy L.G."/>
            <person name="Floudas D."/>
            <person name="Copeland A."/>
            <person name="Barry K.W."/>
            <person name="Cichocki N."/>
            <person name="Veneault-Fourrey C."/>
            <person name="LaButti K."/>
            <person name="Lindquist E.A."/>
            <person name="Lipzen A."/>
            <person name="Lundell T."/>
            <person name="Morin E."/>
            <person name="Murat C."/>
            <person name="Sun H."/>
            <person name="Tunlid A."/>
            <person name="Henrissat B."/>
            <person name="Grigoriev I.V."/>
            <person name="Hibbett D.S."/>
            <person name="Martin F."/>
            <person name="Nordberg H.P."/>
            <person name="Cantor M.N."/>
            <person name="Hua S.X."/>
        </authorList>
    </citation>
    <scope>NUCLEOTIDE SEQUENCE [LARGE SCALE GENOMIC DNA]</scope>
    <source>
        <strain evidence="1 2">Ve08.2h10</strain>
    </source>
</reference>
<accession>A0A0D0CRI4</accession>
<dbReference type="HOGENOM" id="CLU_2997114_0_0_1"/>
<proteinExistence type="predicted"/>
<name>A0A0D0CRI4_9AGAM</name>
<sequence>MSFNKVATKETSIVKELQQCCSVPNESPASDKNQGEKFVTCHTSPRTYKLSMTRCHT</sequence>
<organism evidence="1 2">
    <name type="scientific">Paxillus rubicundulus Ve08.2h10</name>
    <dbReference type="NCBI Taxonomy" id="930991"/>
    <lineage>
        <taxon>Eukaryota</taxon>
        <taxon>Fungi</taxon>
        <taxon>Dikarya</taxon>
        <taxon>Basidiomycota</taxon>
        <taxon>Agaricomycotina</taxon>
        <taxon>Agaricomycetes</taxon>
        <taxon>Agaricomycetidae</taxon>
        <taxon>Boletales</taxon>
        <taxon>Paxilineae</taxon>
        <taxon>Paxillaceae</taxon>
        <taxon>Paxillus</taxon>
    </lineage>
</organism>
<dbReference type="EMBL" id="KN829789">
    <property type="protein sequence ID" value="KIK73401.1"/>
    <property type="molecule type" value="Genomic_DNA"/>
</dbReference>
<reference evidence="2" key="2">
    <citation type="submission" date="2015-01" db="EMBL/GenBank/DDBJ databases">
        <title>Evolutionary Origins and Diversification of the Mycorrhizal Mutualists.</title>
        <authorList>
            <consortium name="DOE Joint Genome Institute"/>
            <consortium name="Mycorrhizal Genomics Consortium"/>
            <person name="Kohler A."/>
            <person name="Kuo A."/>
            <person name="Nagy L.G."/>
            <person name="Floudas D."/>
            <person name="Copeland A."/>
            <person name="Barry K.W."/>
            <person name="Cichocki N."/>
            <person name="Veneault-Fourrey C."/>
            <person name="LaButti K."/>
            <person name="Lindquist E.A."/>
            <person name="Lipzen A."/>
            <person name="Lundell T."/>
            <person name="Morin E."/>
            <person name="Murat C."/>
            <person name="Riley R."/>
            <person name="Ohm R."/>
            <person name="Sun H."/>
            <person name="Tunlid A."/>
            <person name="Henrissat B."/>
            <person name="Grigoriev I.V."/>
            <person name="Hibbett D.S."/>
            <person name="Martin F."/>
        </authorList>
    </citation>
    <scope>NUCLEOTIDE SEQUENCE [LARGE SCALE GENOMIC DNA]</scope>
    <source>
        <strain evidence="2">Ve08.2h10</strain>
    </source>
</reference>
<keyword evidence="2" id="KW-1185">Reference proteome</keyword>
<dbReference type="Proteomes" id="UP000054538">
    <property type="component" value="Unassembled WGS sequence"/>
</dbReference>
<evidence type="ECO:0000313" key="2">
    <source>
        <dbReference type="Proteomes" id="UP000054538"/>
    </source>
</evidence>
<dbReference type="AlphaFoldDB" id="A0A0D0CRI4"/>